<evidence type="ECO:0000259" key="1">
    <source>
        <dbReference type="PROSITE" id="PS51664"/>
    </source>
</evidence>
<protein>
    <submittedName>
        <fullName evidence="2">Cyclodehydratase</fullName>
    </submittedName>
</protein>
<dbReference type="Gene3D" id="3.40.50.720">
    <property type="entry name" value="NAD(P)-binding Rossmann-like Domain"/>
    <property type="match status" value="1"/>
</dbReference>
<dbReference type="Gene3D" id="3.30.1330.230">
    <property type="match status" value="1"/>
</dbReference>
<dbReference type="PANTHER" id="PTHR37809">
    <property type="entry name" value="RIBOSOMAL PROTEIN S12 METHYLTHIOTRANSFERASE ACCESSORY FACTOR YCAO"/>
    <property type="match status" value="1"/>
</dbReference>
<sequence length="644" mass="70468">MTGTLTNTDREQAVQSGLLASSLSGAPALLGVEVRASDSWSLPADGPVDRPWLSVHTEVGQVIVGPLTRPGVAGCPHCLDLRRQRVDASRPWLARLREEHGARLERDVPQLLDQLAAGVVADAAAALVADETAAGRPAGQPEVREPVGQDEPRLVAVIDLATLETRRHRFLPDPFCPHCGALPEDSADRAQRVLRPAAKITPFGSRTRDVLADFDTIRELYVDPFSGLIRRTDRGAEGGLVMSGASMPLRFDNLAEPGYGRSRDYRTSELTAILEALERYGGVAPGGLQTSVRGTFHELAPHAVHPDVFGRHPDESYDDPSFRYRRFDPDRPLWWVWAHSFATGNARLVPEALAYYYCHRLRGDDPVSYYEVSNGCALGSSWEEATLHGLMETVERDAFLCTWYTRTVPPTIDLGSCHDPRVPLQAGAIGSSTGYRIHAFDITTDYGIPAVWVMAAHPDRKGPALLCTAGAGLDPERALLNALNELGPILSDVIRRYPAEEERAAQMVRDPYGVVTMPDHSALYAHPEAAHRLDFLFDGPTIGIDEVGGPDRLRPDRDDLTVDLRAAVERVGEVLVVDQTTPEHRAGGLTCVKVLVPGAVPMTFGYRNRRIDGLPRLLSLPRRLGRLDAGLTRAQLNPDPHPFP</sequence>
<dbReference type="AlphaFoldDB" id="G1ECL8"/>
<feature type="domain" description="YcaO" evidence="1">
    <location>
        <begin position="258"/>
        <end position="644"/>
    </location>
</feature>
<dbReference type="InterPro" id="IPR027624">
    <property type="entry name" value="TOMM_cyclo_SagD"/>
</dbReference>
<dbReference type="InterPro" id="IPR003776">
    <property type="entry name" value="YcaO-like_dom"/>
</dbReference>
<dbReference type="Gene3D" id="3.30.40.250">
    <property type="match status" value="1"/>
</dbReference>
<dbReference type="EMBL" id="JN052143">
    <property type="protein sequence ID" value="AEM00626.1"/>
    <property type="molecule type" value="Genomic_DNA"/>
</dbReference>
<name>G1ECL8_9ACTN</name>
<gene>
    <name evidence="2" type="primary">getI</name>
</gene>
<dbReference type="Gene3D" id="3.30.160.660">
    <property type="match status" value="1"/>
</dbReference>
<dbReference type="PANTHER" id="PTHR37809:SF1">
    <property type="entry name" value="RIBOSOMAL PROTEIN S12 METHYLTHIOTRANSFERASE ACCESSORY FACTOR YCAO"/>
    <property type="match status" value="1"/>
</dbReference>
<proteinExistence type="predicted"/>
<dbReference type="Pfam" id="PF02624">
    <property type="entry name" value="YcaO"/>
    <property type="match status" value="1"/>
</dbReference>
<dbReference type="NCBIfam" id="TIGR03604">
    <property type="entry name" value="TOMM_cyclo_SagD"/>
    <property type="match status" value="1"/>
</dbReference>
<evidence type="ECO:0000313" key="2">
    <source>
        <dbReference type="EMBL" id="AEM00626.1"/>
    </source>
</evidence>
<reference evidence="2" key="1">
    <citation type="journal article" date="2011" name="Proc. Natl. Acad. Sci. U.S.A.">
        <title>Identification of the thiazolyl peptide GE37468 gene cluster from Streptomyces ATCC 55365 and heterologous expression in Streptomyces lividans.</title>
        <authorList>
            <person name="Young T.S."/>
            <person name="Walsh C.T."/>
        </authorList>
    </citation>
    <scope>NUCLEOTIDE SEQUENCE</scope>
    <source>
        <strain evidence="2">ATCC 55365</strain>
    </source>
</reference>
<dbReference type="NCBIfam" id="TIGR03882">
    <property type="entry name" value="cyclo_dehyd_2"/>
    <property type="match status" value="1"/>
</dbReference>
<dbReference type="InterPro" id="IPR022291">
    <property type="entry name" value="Bacteriocin_synth_cyclodeHase"/>
</dbReference>
<dbReference type="PROSITE" id="PS51664">
    <property type="entry name" value="YCAO"/>
    <property type="match status" value="1"/>
</dbReference>
<organism evidence="2">
    <name type="scientific">Streptomyces sp. ATCC 55365</name>
    <dbReference type="NCBI Taxonomy" id="1073998"/>
    <lineage>
        <taxon>Bacteria</taxon>
        <taxon>Bacillati</taxon>
        <taxon>Actinomycetota</taxon>
        <taxon>Actinomycetes</taxon>
        <taxon>Kitasatosporales</taxon>
        <taxon>Streptomycetaceae</taxon>
        <taxon>Streptomyces</taxon>
    </lineage>
</organism>
<accession>G1ECL8</accession>